<dbReference type="PROSITE" id="PS50222">
    <property type="entry name" value="EF_HAND_2"/>
    <property type="match status" value="1"/>
</dbReference>
<dbReference type="GeneTree" id="ENSGT00940000177151"/>
<dbReference type="SUPFAM" id="SSF47473">
    <property type="entry name" value="EF-hand"/>
    <property type="match status" value="1"/>
</dbReference>
<proteinExistence type="predicted"/>
<evidence type="ECO:0000259" key="1">
    <source>
        <dbReference type="PROSITE" id="PS50222"/>
    </source>
</evidence>
<organism evidence="2 3">
    <name type="scientific">Acanthochromis polyacanthus</name>
    <name type="common">spiny chromis</name>
    <dbReference type="NCBI Taxonomy" id="80966"/>
    <lineage>
        <taxon>Eukaryota</taxon>
        <taxon>Metazoa</taxon>
        <taxon>Chordata</taxon>
        <taxon>Craniata</taxon>
        <taxon>Vertebrata</taxon>
        <taxon>Euteleostomi</taxon>
        <taxon>Actinopterygii</taxon>
        <taxon>Neopterygii</taxon>
        <taxon>Teleostei</taxon>
        <taxon>Neoteleostei</taxon>
        <taxon>Acanthomorphata</taxon>
        <taxon>Ovalentaria</taxon>
        <taxon>Pomacentridae</taxon>
        <taxon>Acanthochromis</taxon>
    </lineage>
</organism>
<evidence type="ECO:0000313" key="2">
    <source>
        <dbReference type="Ensembl" id="ENSAPOP00000032019.1"/>
    </source>
</evidence>
<dbReference type="GO" id="GO:0005509">
    <property type="term" value="F:calcium ion binding"/>
    <property type="evidence" value="ECO:0007669"/>
    <property type="project" value="InterPro"/>
</dbReference>
<dbReference type="InParanoid" id="A0A3Q1GR01"/>
<dbReference type="AlphaFoldDB" id="A0A3Q1GR01"/>
<keyword evidence="3" id="KW-1185">Reference proteome</keyword>
<sequence>LSAHDGVLVSQFNVYARSNGFAASPPLPRTQPMVWKHEVILCAVLYLLKHSCFPLRNAEDPSAVHQLMSSLDANYNGELNFLEFWQLIGHLTSKHKGFSQSSVLRYPIGVVRVPHSLEKNGRSAKWKTP</sequence>
<evidence type="ECO:0000313" key="3">
    <source>
        <dbReference type="Proteomes" id="UP000257200"/>
    </source>
</evidence>
<dbReference type="InterPro" id="IPR001751">
    <property type="entry name" value="S100/CaBP7/8-like_CS"/>
</dbReference>
<accession>A0A3Q1GR01</accession>
<reference evidence="2" key="1">
    <citation type="submission" date="2025-08" db="UniProtKB">
        <authorList>
            <consortium name="Ensembl"/>
        </authorList>
    </citation>
    <scope>IDENTIFICATION</scope>
</reference>
<dbReference type="PROSITE" id="PS00303">
    <property type="entry name" value="S100_CABP"/>
    <property type="match status" value="1"/>
</dbReference>
<dbReference type="Ensembl" id="ENSAPOT00000025582.1">
    <property type="protein sequence ID" value="ENSAPOP00000032019.1"/>
    <property type="gene ID" value="ENSAPOG00000019700.1"/>
</dbReference>
<dbReference type="Proteomes" id="UP000257200">
    <property type="component" value="Unplaced"/>
</dbReference>
<feature type="domain" description="EF-hand" evidence="1">
    <location>
        <begin position="59"/>
        <end position="94"/>
    </location>
</feature>
<dbReference type="InterPro" id="IPR011992">
    <property type="entry name" value="EF-hand-dom_pair"/>
</dbReference>
<dbReference type="InterPro" id="IPR002048">
    <property type="entry name" value="EF_hand_dom"/>
</dbReference>
<name>A0A3Q1GR01_9TELE</name>
<protein>
    <recommendedName>
        <fullName evidence="1">EF-hand domain-containing protein</fullName>
    </recommendedName>
</protein>
<dbReference type="STRING" id="80966.ENSAPOP00000032019"/>
<dbReference type="Gene3D" id="1.10.238.10">
    <property type="entry name" value="EF-hand"/>
    <property type="match status" value="1"/>
</dbReference>
<reference evidence="2" key="2">
    <citation type="submission" date="2025-09" db="UniProtKB">
        <authorList>
            <consortium name="Ensembl"/>
        </authorList>
    </citation>
    <scope>IDENTIFICATION</scope>
</reference>